<gene>
    <name evidence="2" type="ORF">HD598_000177</name>
</gene>
<dbReference type="Proteomes" id="UP000580797">
    <property type="component" value="Unassembled WGS sequence"/>
</dbReference>
<accession>A0A7W8WYQ3</accession>
<dbReference type="InterPro" id="IPR007345">
    <property type="entry name" value="Polysacch_pyruvyl_Trfase"/>
</dbReference>
<dbReference type="EMBL" id="JACHDR010000001">
    <property type="protein sequence ID" value="MBB5511490.1"/>
    <property type="molecule type" value="Genomic_DNA"/>
</dbReference>
<organism evidence="2 3">
    <name type="scientific">Neomicrococcus aestuarii</name>
    <dbReference type="NCBI Taxonomy" id="556325"/>
    <lineage>
        <taxon>Bacteria</taxon>
        <taxon>Bacillati</taxon>
        <taxon>Actinomycetota</taxon>
        <taxon>Actinomycetes</taxon>
        <taxon>Micrococcales</taxon>
        <taxon>Micrococcaceae</taxon>
        <taxon>Neomicrococcus</taxon>
    </lineage>
</organism>
<dbReference type="AlphaFoldDB" id="A0A7W8WYQ3"/>
<comment type="caution">
    <text evidence="2">The sequence shown here is derived from an EMBL/GenBank/DDBJ whole genome shotgun (WGS) entry which is preliminary data.</text>
</comment>
<dbReference type="RefSeq" id="WP_183663112.1">
    <property type="nucleotide sequence ID" value="NZ_BAAARH010000009.1"/>
</dbReference>
<dbReference type="PANTHER" id="PTHR36836:SF1">
    <property type="entry name" value="COLANIC ACID BIOSYNTHESIS PROTEIN WCAK"/>
    <property type="match status" value="1"/>
</dbReference>
<feature type="domain" description="Polysaccharide pyruvyl transferase" evidence="1">
    <location>
        <begin position="118"/>
        <end position="309"/>
    </location>
</feature>
<evidence type="ECO:0000313" key="2">
    <source>
        <dbReference type="EMBL" id="MBB5511490.1"/>
    </source>
</evidence>
<dbReference type="Pfam" id="PF04230">
    <property type="entry name" value="PS_pyruv_trans"/>
    <property type="match status" value="1"/>
</dbReference>
<protein>
    <recommendedName>
        <fullName evidence="1">Polysaccharide pyruvyl transferase domain-containing protein</fullName>
    </recommendedName>
</protein>
<name>A0A7W8WYQ3_9MICC</name>
<evidence type="ECO:0000259" key="1">
    <source>
        <dbReference type="Pfam" id="PF04230"/>
    </source>
</evidence>
<evidence type="ECO:0000313" key="3">
    <source>
        <dbReference type="Proteomes" id="UP000580797"/>
    </source>
</evidence>
<reference evidence="2 3" key="1">
    <citation type="submission" date="2020-08" db="EMBL/GenBank/DDBJ databases">
        <title>Sequencing the genomes of 1000 actinobacteria strains.</title>
        <authorList>
            <person name="Klenk H.-P."/>
        </authorList>
    </citation>
    <scope>NUCLEOTIDE SEQUENCE [LARGE SCALE GENOMIC DNA]</scope>
    <source>
        <strain evidence="2 3">DSM 105783</strain>
    </source>
</reference>
<sequence>MILKTDLPLIIGLTGAFERDNFGDLLYPMLLNDAWGNDLQVRLLSRFPADTEALLGLSIKDFDSSLLATRFDALVLAGGASVPISMARAAQLMNGVPEIASIDPSGLPYVPEVRNSKLNRDTPVFASSVGIWPSGSLRIPHGRRLHQALKGSQGITVRDRPSLALAHKWGVRASLAPDTIHAISLAWPELGKAAKDQVAVQISDEFIHEQGFETTTLGLIEAARVAAAHGLRTVILFAAGVSPGHDSLENLSIIAERMRAALEGIDVLVSHDRHPRQIVQLIAESRLVIGHSLHVRIVAASYNVPRVSLQRPKTEIYSADWDPTMPAGVSARKLADAVQQSLSLGTISSARIDSEKLKQRSMGMVKELEVSIKTWASARNAVASQRRLIYWQYAARAPFDTSKSAVRRLRAHQKRSGS</sequence>
<proteinExistence type="predicted"/>
<dbReference type="PANTHER" id="PTHR36836">
    <property type="entry name" value="COLANIC ACID BIOSYNTHESIS PROTEIN WCAK"/>
    <property type="match status" value="1"/>
</dbReference>